<keyword evidence="2 4" id="KW-1133">Transmembrane helix</keyword>
<reference evidence="6 7" key="1">
    <citation type="submission" date="2012-09" db="EMBL/GenBank/DDBJ databases">
        <title>Draft Genome Sequences of 6 Strains from Genus Thauera.</title>
        <authorList>
            <person name="Liu B."/>
            <person name="Shapleigh J.P."/>
            <person name="Frostegard A.H."/>
        </authorList>
    </citation>
    <scope>NUCLEOTIDE SEQUENCE [LARGE SCALE GENOMIC DNA]</scope>
    <source>
        <strain evidence="7">47Lol / DSM 12138</strain>
    </source>
</reference>
<dbReference type="InterPro" id="IPR011701">
    <property type="entry name" value="MFS"/>
</dbReference>
<evidence type="ECO:0000256" key="4">
    <source>
        <dbReference type="SAM" id="Phobius"/>
    </source>
</evidence>
<keyword evidence="1 4" id="KW-0812">Transmembrane</keyword>
<dbReference type="PROSITE" id="PS50850">
    <property type="entry name" value="MFS"/>
    <property type="match status" value="1"/>
</dbReference>
<dbReference type="InterPro" id="IPR052952">
    <property type="entry name" value="MFS-Transporter"/>
</dbReference>
<dbReference type="InterPro" id="IPR020846">
    <property type="entry name" value="MFS_dom"/>
</dbReference>
<organism evidence="6 7">
    <name type="scientific">Thauera linaloolentis (strain DSM 12138 / JCM 21573 / CCUG 41526 / CIP 105981 / IAM 15112 / NBRC 102519 / 47Lol)</name>
    <dbReference type="NCBI Taxonomy" id="1123367"/>
    <lineage>
        <taxon>Bacteria</taxon>
        <taxon>Pseudomonadati</taxon>
        <taxon>Pseudomonadota</taxon>
        <taxon>Betaproteobacteria</taxon>
        <taxon>Rhodocyclales</taxon>
        <taxon>Zoogloeaceae</taxon>
        <taxon>Thauera</taxon>
    </lineage>
</organism>
<accession>N6XQV5</accession>
<dbReference type="PANTHER" id="PTHR23527:SF1">
    <property type="entry name" value="BLL3282 PROTEIN"/>
    <property type="match status" value="1"/>
</dbReference>
<dbReference type="RefSeq" id="WP_004346750.1">
    <property type="nucleotide sequence ID" value="NZ_AMXE01000123.1"/>
</dbReference>
<dbReference type="InterPro" id="IPR036259">
    <property type="entry name" value="MFS_trans_sf"/>
</dbReference>
<feature type="transmembrane region" description="Helical" evidence="4">
    <location>
        <begin position="365"/>
        <end position="386"/>
    </location>
</feature>
<name>N6XQV5_THAL4</name>
<dbReference type="GO" id="GO:0022857">
    <property type="term" value="F:transmembrane transporter activity"/>
    <property type="evidence" value="ECO:0007669"/>
    <property type="project" value="InterPro"/>
</dbReference>
<dbReference type="STRING" id="1123367.GCA_000621305_02098"/>
<dbReference type="SUPFAM" id="SSF103473">
    <property type="entry name" value="MFS general substrate transporter"/>
    <property type="match status" value="1"/>
</dbReference>
<dbReference type="Gene3D" id="1.20.1250.20">
    <property type="entry name" value="MFS general substrate transporter like domains"/>
    <property type="match status" value="2"/>
</dbReference>
<feature type="transmembrane region" description="Helical" evidence="4">
    <location>
        <begin position="274"/>
        <end position="293"/>
    </location>
</feature>
<dbReference type="Pfam" id="PF07690">
    <property type="entry name" value="MFS_1"/>
    <property type="match status" value="1"/>
</dbReference>
<feature type="domain" description="Major facilitator superfamily (MFS) profile" evidence="5">
    <location>
        <begin position="1"/>
        <end position="392"/>
    </location>
</feature>
<evidence type="ECO:0000256" key="2">
    <source>
        <dbReference type="ARBA" id="ARBA00022989"/>
    </source>
</evidence>
<dbReference type="eggNOG" id="COG2271">
    <property type="taxonomic scope" value="Bacteria"/>
</dbReference>
<feature type="transmembrane region" description="Helical" evidence="4">
    <location>
        <begin position="299"/>
        <end position="322"/>
    </location>
</feature>
<dbReference type="EMBL" id="AMXE01000123">
    <property type="protein sequence ID" value="ENO84086.1"/>
    <property type="molecule type" value="Genomic_DNA"/>
</dbReference>
<keyword evidence="7" id="KW-1185">Reference proteome</keyword>
<evidence type="ECO:0000256" key="1">
    <source>
        <dbReference type="ARBA" id="ARBA00022692"/>
    </source>
</evidence>
<gene>
    <name evidence="6" type="ORF">C666_17945</name>
</gene>
<protein>
    <submittedName>
        <fullName evidence="6">Major facilitator superfamily protein</fullName>
    </submittedName>
</protein>
<evidence type="ECO:0000259" key="5">
    <source>
        <dbReference type="PROSITE" id="PS50850"/>
    </source>
</evidence>
<feature type="transmembrane region" description="Helical" evidence="4">
    <location>
        <begin position="37"/>
        <end position="62"/>
    </location>
</feature>
<feature type="transmembrane region" description="Helical" evidence="4">
    <location>
        <begin position="241"/>
        <end position="262"/>
    </location>
</feature>
<evidence type="ECO:0000313" key="7">
    <source>
        <dbReference type="Proteomes" id="UP000013232"/>
    </source>
</evidence>
<comment type="caution">
    <text evidence="6">The sequence shown here is derived from an EMBL/GenBank/DDBJ whole genome shotgun (WGS) entry which is preliminary data.</text>
</comment>
<sequence length="392" mass="40190">MIIPLSITLAIQILATMAALTVPVLAPEAARTTGLPAALVGVFIALVYVGAMLSTLASGNLVGRYGAIRVSQACLLLSALGLAFAAVGAVWSLVVSALLIGSGYGPITPSSSHILARTTPAHRMGFLFSVKQTGVPLGGALAGLAVPPLVLLSNWQGAALAVGAACAAMALIAQGVRADFDADRDPRRKVSLGGVLRPLAQVFAHRDIRNLALCTFFLSAMQLCLTTYLVTYLTVEYGASLVTAGFVLSLSQFAGAGGRLLWGYAADRWKAPNLVLCLLAFAMAAASLITALFEPDWPLVIVIAVSMVFGATAIGWNGVYLARVAQLSPPGQAGTLTGGTLFFTYFGVVLGPPAFAALVGVSGSFAAGYAGIGGVILLVGVVLLYVELKGKR</sequence>
<keyword evidence="3 4" id="KW-0472">Membrane</keyword>
<dbReference type="OrthoDB" id="8724598at2"/>
<feature type="transmembrane region" description="Helical" evidence="4">
    <location>
        <begin position="74"/>
        <end position="100"/>
    </location>
</feature>
<dbReference type="Proteomes" id="UP000013232">
    <property type="component" value="Unassembled WGS sequence"/>
</dbReference>
<evidence type="ECO:0000313" key="6">
    <source>
        <dbReference type="EMBL" id="ENO84086.1"/>
    </source>
</evidence>
<feature type="transmembrane region" description="Helical" evidence="4">
    <location>
        <begin position="211"/>
        <end position="235"/>
    </location>
</feature>
<dbReference type="PANTHER" id="PTHR23527">
    <property type="entry name" value="BLL3282 PROTEIN"/>
    <property type="match status" value="1"/>
</dbReference>
<proteinExistence type="predicted"/>
<feature type="transmembrane region" description="Helical" evidence="4">
    <location>
        <begin position="334"/>
        <end position="359"/>
    </location>
</feature>
<dbReference type="AlphaFoldDB" id="N6XQV5"/>
<evidence type="ECO:0000256" key="3">
    <source>
        <dbReference type="ARBA" id="ARBA00023136"/>
    </source>
</evidence>